<evidence type="ECO:0000313" key="2">
    <source>
        <dbReference type="Proteomes" id="UP000033647"/>
    </source>
</evidence>
<accession>A0A0F4GDI1</accession>
<protein>
    <submittedName>
        <fullName evidence="1">Uncharacterized protein</fullName>
    </submittedName>
</protein>
<sequence>MFLTDPPVTELIPYVSLTETSARDQADCGPGEMAERGDCSFYKTGLHRHCQLEDPCHCGHDHLRVIRRNSGLKIADLAGYLSQQFDLMVDEDVAMYQATKCLAILPDDLEVLEEAIVGQEVGETEEEIPVDDGDGEET</sequence>
<proteinExistence type="predicted"/>
<evidence type="ECO:0000313" key="1">
    <source>
        <dbReference type="EMBL" id="KJX95473.1"/>
    </source>
</evidence>
<dbReference type="AlphaFoldDB" id="A0A0F4GDI1"/>
<name>A0A0F4GDI1_9PEZI</name>
<dbReference type="EMBL" id="LAFY01004071">
    <property type="protein sequence ID" value="KJX95473.1"/>
    <property type="molecule type" value="Genomic_DNA"/>
</dbReference>
<gene>
    <name evidence="1" type="ORF">TI39_contig4111g00008</name>
</gene>
<keyword evidence="2" id="KW-1185">Reference proteome</keyword>
<reference evidence="1 2" key="1">
    <citation type="submission" date="2015-03" db="EMBL/GenBank/DDBJ databases">
        <title>RNA-seq based gene annotation and comparative genomics of four Zymoseptoria species reveal species-specific pathogenicity related genes and transposable element activity.</title>
        <authorList>
            <person name="Grandaubert J."/>
            <person name="Bhattacharyya A."/>
            <person name="Stukenbrock E.H."/>
        </authorList>
    </citation>
    <scope>NUCLEOTIDE SEQUENCE [LARGE SCALE GENOMIC DNA]</scope>
    <source>
        <strain evidence="1 2">Zb18110</strain>
    </source>
</reference>
<dbReference type="Proteomes" id="UP000033647">
    <property type="component" value="Unassembled WGS sequence"/>
</dbReference>
<comment type="caution">
    <text evidence="1">The sequence shown here is derived from an EMBL/GenBank/DDBJ whole genome shotgun (WGS) entry which is preliminary data.</text>
</comment>
<organism evidence="1 2">
    <name type="scientific">Zymoseptoria brevis</name>
    <dbReference type="NCBI Taxonomy" id="1047168"/>
    <lineage>
        <taxon>Eukaryota</taxon>
        <taxon>Fungi</taxon>
        <taxon>Dikarya</taxon>
        <taxon>Ascomycota</taxon>
        <taxon>Pezizomycotina</taxon>
        <taxon>Dothideomycetes</taxon>
        <taxon>Dothideomycetidae</taxon>
        <taxon>Mycosphaerellales</taxon>
        <taxon>Mycosphaerellaceae</taxon>
        <taxon>Zymoseptoria</taxon>
    </lineage>
</organism>